<name>A0A1Y5Y035_KIBAR</name>
<evidence type="ECO:0000256" key="3">
    <source>
        <dbReference type="RuleBase" id="RU000363"/>
    </source>
</evidence>
<accession>A0A1Y5Y035</accession>
<dbReference type="PRINTS" id="PR00081">
    <property type="entry name" value="GDHRDH"/>
</dbReference>
<protein>
    <submittedName>
        <fullName evidence="4">Short-chain dehydrogenase</fullName>
    </submittedName>
</protein>
<dbReference type="InterPro" id="IPR036291">
    <property type="entry name" value="NAD(P)-bd_dom_sf"/>
</dbReference>
<dbReference type="RefSeq" id="WP_084431700.1">
    <property type="nucleotide sequence ID" value="NZ_FWXV01000008.1"/>
</dbReference>
<dbReference type="PANTHER" id="PTHR43391:SF91">
    <property type="entry name" value="OS04G0390700 PROTEIN"/>
    <property type="match status" value="1"/>
</dbReference>
<evidence type="ECO:0000313" key="5">
    <source>
        <dbReference type="Proteomes" id="UP000192674"/>
    </source>
</evidence>
<dbReference type="OrthoDB" id="3212478at2"/>
<comment type="similarity">
    <text evidence="1 3">Belongs to the short-chain dehydrogenases/reductases (SDR) family.</text>
</comment>
<dbReference type="InterPro" id="IPR002347">
    <property type="entry name" value="SDR_fam"/>
</dbReference>
<evidence type="ECO:0000313" key="4">
    <source>
        <dbReference type="EMBL" id="SMD22917.1"/>
    </source>
</evidence>
<dbReference type="EMBL" id="FWXV01000008">
    <property type="protein sequence ID" value="SMD22917.1"/>
    <property type="molecule type" value="Genomic_DNA"/>
</dbReference>
<dbReference type="GO" id="GO:0005829">
    <property type="term" value="C:cytosol"/>
    <property type="evidence" value="ECO:0007669"/>
    <property type="project" value="TreeGrafter"/>
</dbReference>
<gene>
    <name evidence="4" type="ORF">SAMN05661093_07698</name>
</gene>
<dbReference type="PRINTS" id="PR00080">
    <property type="entry name" value="SDRFAMILY"/>
</dbReference>
<organism evidence="4 5">
    <name type="scientific">Kibdelosporangium aridum</name>
    <dbReference type="NCBI Taxonomy" id="2030"/>
    <lineage>
        <taxon>Bacteria</taxon>
        <taxon>Bacillati</taxon>
        <taxon>Actinomycetota</taxon>
        <taxon>Actinomycetes</taxon>
        <taxon>Pseudonocardiales</taxon>
        <taxon>Pseudonocardiaceae</taxon>
        <taxon>Kibdelosporangium</taxon>
    </lineage>
</organism>
<keyword evidence="2" id="KW-0560">Oxidoreductase</keyword>
<sequence length="234" mass="24805">MRIEGAVGFVTGANRGIGKAMADALVRFGAKKVYAAVRTPNTITDPWLTPLRLDVTDQKTIDAAAEVATDVTILVNNAGIGGVRFDGSLEDARAIMETHFFGTWAVTRAFAPILKENGGGAIVNVLSAASWWAIADAPGYAAAKAAQWSLTNAHRISMRSQGTHVLGVHFGYVDTDATKRLKVEKMAPATVAEATMRALQADENEVLVDEWTKATRTALAGDITAMQANLPPGL</sequence>
<dbReference type="Proteomes" id="UP000192674">
    <property type="component" value="Unassembled WGS sequence"/>
</dbReference>
<dbReference type="PANTHER" id="PTHR43391">
    <property type="entry name" value="RETINOL DEHYDROGENASE-RELATED"/>
    <property type="match status" value="1"/>
</dbReference>
<dbReference type="NCBIfam" id="NF006119">
    <property type="entry name" value="PRK08264.1-5"/>
    <property type="match status" value="1"/>
</dbReference>
<evidence type="ECO:0000256" key="1">
    <source>
        <dbReference type="ARBA" id="ARBA00006484"/>
    </source>
</evidence>
<proteinExistence type="inferred from homology"/>
<dbReference type="Pfam" id="PF00106">
    <property type="entry name" value="adh_short"/>
    <property type="match status" value="1"/>
</dbReference>
<evidence type="ECO:0000256" key="2">
    <source>
        <dbReference type="ARBA" id="ARBA00023002"/>
    </source>
</evidence>
<dbReference type="GO" id="GO:0016491">
    <property type="term" value="F:oxidoreductase activity"/>
    <property type="evidence" value="ECO:0007669"/>
    <property type="project" value="UniProtKB-KW"/>
</dbReference>
<reference evidence="4 5" key="1">
    <citation type="submission" date="2017-04" db="EMBL/GenBank/DDBJ databases">
        <authorList>
            <person name="Afonso C.L."/>
            <person name="Miller P.J."/>
            <person name="Scott M.A."/>
            <person name="Spackman E."/>
            <person name="Goraichik I."/>
            <person name="Dimitrov K.M."/>
            <person name="Suarez D.L."/>
            <person name="Swayne D.E."/>
        </authorList>
    </citation>
    <scope>NUCLEOTIDE SEQUENCE [LARGE SCALE GENOMIC DNA]</scope>
    <source>
        <strain evidence="4 5">DSM 43828</strain>
    </source>
</reference>
<keyword evidence="5" id="KW-1185">Reference proteome</keyword>
<dbReference type="AlphaFoldDB" id="A0A1Y5Y035"/>
<dbReference type="SUPFAM" id="SSF51735">
    <property type="entry name" value="NAD(P)-binding Rossmann-fold domains"/>
    <property type="match status" value="1"/>
</dbReference>
<dbReference type="Gene3D" id="3.40.50.720">
    <property type="entry name" value="NAD(P)-binding Rossmann-like Domain"/>
    <property type="match status" value="1"/>
</dbReference>